<evidence type="ECO:0000256" key="1">
    <source>
        <dbReference type="SAM" id="Phobius"/>
    </source>
</evidence>
<reference evidence="2" key="1">
    <citation type="journal article" date="2018" name="J. Anim. Genet.">
        <title>Characterization of the complete mitochondrial genome of Parabreviscolexniepini Xi et al., 2018 (Cestoda, Caryophyllidea).</title>
        <authorList>
            <person name="Xi B.W."/>
            <person name="Zhang D."/>
            <person name="Li W.X."/>
            <person name="Yang B.J."/>
            <person name="Xie J."/>
        </authorList>
    </citation>
    <scope>NUCLEOTIDE SEQUENCE</scope>
</reference>
<dbReference type="EMBL" id="MG674140">
    <property type="protein sequence ID" value="AYO27344.1"/>
    <property type="molecule type" value="Genomic_DNA"/>
</dbReference>
<proteinExistence type="predicted"/>
<feature type="transmembrane region" description="Helical" evidence="1">
    <location>
        <begin position="12"/>
        <end position="45"/>
    </location>
</feature>
<evidence type="ECO:0000313" key="2">
    <source>
        <dbReference type="EMBL" id="AYO27344.1"/>
    </source>
</evidence>
<accession>A0A3G2QVM9</accession>
<feature type="transmembrane region" description="Helical" evidence="1">
    <location>
        <begin position="51"/>
        <end position="71"/>
    </location>
</feature>
<keyword evidence="2" id="KW-0496">Mitochondrion</keyword>
<keyword evidence="1" id="KW-0812">Transmembrane</keyword>
<keyword evidence="1" id="KW-0472">Membrane</keyword>
<gene>
    <name evidence="2" type="primary">nad6</name>
</gene>
<geneLocation type="mitochondrion" evidence="2"/>
<organism evidence="2">
    <name type="scientific">Parabreviscolex niepini</name>
    <dbReference type="NCBI Taxonomy" id="2041585"/>
    <lineage>
        <taxon>Eukaryota</taxon>
        <taxon>Metazoa</taxon>
        <taxon>Spiralia</taxon>
        <taxon>Lophotrochozoa</taxon>
        <taxon>Platyhelminthes</taxon>
        <taxon>Cestoda</taxon>
        <taxon>Eucestoda</taxon>
        <taxon>Caryophyllidea</taxon>
        <taxon>Caryophyllaeidae</taxon>
        <taxon>Parabreviscolex</taxon>
    </lineage>
</organism>
<dbReference type="AlphaFoldDB" id="A0A3G2QVM9"/>
<protein>
    <submittedName>
        <fullName evidence="2">NADH dehydrogenase subunit 6</fullName>
    </submittedName>
</protein>
<feature type="transmembrane region" description="Helical" evidence="1">
    <location>
        <begin position="83"/>
        <end position="103"/>
    </location>
</feature>
<name>A0A3G2QVM9_9CEST</name>
<feature type="transmembrane region" description="Helical" evidence="1">
    <location>
        <begin position="123"/>
        <end position="146"/>
    </location>
</feature>
<keyword evidence="1" id="KW-1133">Transmembrane helix</keyword>
<sequence length="152" mass="16583">MSILVSGAFLSYFLCTGLFLTSTHCIFYCLLLVASCILSSLVVYLVLGFSWYSLFLCLVYVGGVYILFVFVSVQSPNTTNPLVISRVSVWSIAAGVVFLYSAVLPQISGCVEASSMLCTSTEGSFYICLCLTLLFGFVVISMVLSVKPSFYR</sequence>